<dbReference type="AlphaFoldDB" id="A0A377J6V9"/>
<evidence type="ECO:0000313" key="1">
    <source>
        <dbReference type="EMBL" id="STO97576.1"/>
    </source>
</evidence>
<dbReference type="EMBL" id="UGHV01000001">
    <property type="protein sequence ID" value="STO97576.1"/>
    <property type="molecule type" value="Genomic_DNA"/>
</dbReference>
<sequence>MILCSLTPCVWEAIANYLKSSKLQKLESKIDSLVYTLYNLTNDEIETIEKE</sequence>
<organism evidence="1 2">
    <name type="scientific">Helicobacter canis</name>
    <dbReference type="NCBI Taxonomy" id="29419"/>
    <lineage>
        <taxon>Bacteria</taxon>
        <taxon>Pseudomonadati</taxon>
        <taxon>Campylobacterota</taxon>
        <taxon>Epsilonproteobacteria</taxon>
        <taxon>Campylobacterales</taxon>
        <taxon>Helicobacteraceae</taxon>
        <taxon>Helicobacter</taxon>
    </lineage>
</organism>
<reference evidence="1 2" key="1">
    <citation type="submission" date="2018-06" db="EMBL/GenBank/DDBJ databases">
        <authorList>
            <consortium name="Pathogen Informatics"/>
            <person name="Doyle S."/>
        </authorList>
    </citation>
    <scope>NUCLEOTIDE SEQUENCE [LARGE SCALE GENOMIC DNA]</scope>
    <source>
        <strain evidence="1 2">NCTC12410</strain>
    </source>
</reference>
<gene>
    <name evidence="1" type="ORF">NCTC12410_01408</name>
</gene>
<proteinExistence type="predicted"/>
<name>A0A377J6V9_9HELI</name>
<protein>
    <submittedName>
        <fullName evidence="1">Truncated type II restriction-modification enzyme</fullName>
    </submittedName>
</protein>
<dbReference type="Proteomes" id="UP000254841">
    <property type="component" value="Unassembled WGS sequence"/>
</dbReference>
<accession>A0A377J6V9</accession>
<evidence type="ECO:0000313" key="2">
    <source>
        <dbReference type="Proteomes" id="UP000254841"/>
    </source>
</evidence>